<protein>
    <recommendedName>
        <fullName evidence="1">DUF2293 domain-containing protein</fullName>
    </recommendedName>
</protein>
<organism evidence="2 3">
    <name type="scientific">Actinoallomurus bryophytorum</name>
    <dbReference type="NCBI Taxonomy" id="1490222"/>
    <lineage>
        <taxon>Bacteria</taxon>
        <taxon>Bacillati</taxon>
        <taxon>Actinomycetota</taxon>
        <taxon>Actinomycetes</taxon>
        <taxon>Streptosporangiales</taxon>
        <taxon>Thermomonosporaceae</taxon>
        <taxon>Actinoallomurus</taxon>
    </lineage>
</organism>
<dbReference type="InterPro" id="IPR018744">
    <property type="entry name" value="DUF2293"/>
</dbReference>
<name>A0A543C140_9ACTN</name>
<reference evidence="2 3" key="1">
    <citation type="submission" date="2019-06" db="EMBL/GenBank/DDBJ databases">
        <title>Sequencing the genomes of 1000 actinobacteria strains.</title>
        <authorList>
            <person name="Klenk H.-P."/>
        </authorList>
    </citation>
    <scope>NUCLEOTIDE SEQUENCE [LARGE SCALE GENOMIC DNA]</scope>
    <source>
        <strain evidence="2 3">DSM 102200</strain>
    </source>
</reference>
<evidence type="ECO:0000313" key="2">
    <source>
        <dbReference type="EMBL" id="TQL90797.1"/>
    </source>
</evidence>
<evidence type="ECO:0000313" key="3">
    <source>
        <dbReference type="Proteomes" id="UP000316096"/>
    </source>
</evidence>
<dbReference type="PANTHER" id="PTHR38113">
    <property type="match status" value="1"/>
</dbReference>
<dbReference type="RefSeq" id="WP_141962773.1">
    <property type="nucleotide sequence ID" value="NZ_VFOZ01000002.1"/>
</dbReference>
<dbReference type="EMBL" id="VFOZ01000002">
    <property type="protein sequence ID" value="TQL90797.1"/>
    <property type="molecule type" value="Genomic_DNA"/>
</dbReference>
<accession>A0A543C140</accession>
<evidence type="ECO:0000259" key="1">
    <source>
        <dbReference type="Pfam" id="PF10056"/>
    </source>
</evidence>
<dbReference type="Pfam" id="PF10056">
    <property type="entry name" value="DUF2293"/>
    <property type="match status" value="1"/>
</dbReference>
<dbReference type="PANTHER" id="PTHR38113:SF2">
    <property type="entry name" value="DUF2293 DOMAIN-CONTAINING PROTEIN"/>
    <property type="match status" value="1"/>
</dbReference>
<dbReference type="AlphaFoldDB" id="A0A543C140"/>
<gene>
    <name evidence="2" type="ORF">FB559_8110</name>
</gene>
<proteinExistence type="predicted"/>
<dbReference type="Proteomes" id="UP000316096">
    <property type="component" value="Unassembled WGS sequence"/>
</dbReference>
<feature type="domain" description="DUF2293" evidence="1">
    <location>
        <begin position="265"/>
        <end position="350"/>
    </location>
</feature>
<keyword evidence="3" id="KW-1185">Reference proteome</keyword>
<comment type="caution">
    <text evidence="2">The sequence shown here is derived from an EMBL/GenBank/DDBJ whole genome shotgun (WGS) entry which is preliminary data.</text>
</comment>
<sequence>MSREAQSNLERRVVAAAEAALARSGSVSPIDVLTGLGWLHGRKVDEWRQGRAGHLEHALTARPDRLAAVRATLRRWAEERELRPSEMPYLSAARDRASLRFTASGDEAAERAYRTHWLSPDLSEARRARLVARQSKPPDLQVVEPLKEWTCVGCHGTGDLLILEDGKPTCLTCAELDHLVFLPAGDAALTRRAKAASGLAAVVVRLNRRRKRYERRGLLVEEAALDAAERQCLADEDARARRRERDRERRADEDLELQARTAREIRRIFPGCPPERAEAIARHTAVRGSGRVGRSAAGRALDETAVSAAVVASVRHEDTGYDALLMSGVPRADARERIRADVDGVLDRWRG</sequence>
<dbReference type="OrthoDB" id="128600at2"/>